<dbReference type="Proteomes" id="UP000000546">
    <property type="component" value="Chromosome"/>
</dbReference>
<evidence type="ECO:0000256" key="1">
    <source>
        <dbReference type="SAM" id="Phobius"/>
    </source>
</evidence>
<name>Q4FVD0_PSYA2</name>
<protein>
    <submittedName>
        <fullName evidence="2">Uncharacterized protein</fullName>
    </submittedName>
</protein>
<evidence type="ECO:0000313" key="3">
    <source>
        <dbReference type="Proteomes" id="UP000000546"/>
    </source>
</evidence>
<dbReference type="EMBL" id="CP000082">
    <property type="protein sequence ID" value="AAZ18028.1"/>
    <property type="molecule type" value="Genomic_DNA"/>
</dbReference>
<dbReference type="STRING" id="259536.Psyc_0155"/>
<dbReference type="HOGENOM" id="CLU_2587164_0_0_6"/>
<keyword evidence="1" id="KW-0472">Membrane</keyword>
<accession>Q4FVD0</accession>
<dbReference type="KEGG" id="par:Psyc_0155"/>
<proteinExistence type="predicted"/>
<dbReference type="AlphaFoldDB" id="Q4FVD0"/>
<keyword evidence="1" id="KW-0812">Transmembrane</keyword>
<evidence type="ECO:0000313" key="2">
    <source>
        <dbReference type="EMBL" id="AAZ18028.1"/>
    </source>
</evidence>
<keyword evidence="3" id="KW-1185">Reference proteome</keyword>
<reference evidence="2 3" key="1">
    <citation type="journal article" date="2010" name="Appl. Environ. Microbiol.">
        <title>The genome sequence of Psychrobacter arcticus 273-4, a psychroactive Siberian permafrost bacterium, reveals mechanisms for adaptation to low-temperature growth.</title>
        <authorList>
            <person name="Ayala-del-Rio H.L."/>
            <person name="Chain P.S."/>
            <person name="Grzymski J.J."/>
            <person name="Ponder M.A."/>
            <person name="Ivanova N."/>
            <person name="Bergholz P.W."/>
            <person name="Di Bartolo G."/>
            <person name="Hauser L."/>
            <person name="Land M."/>
            <person name="Bakermans C."/>
            <person name="Rodrigues D."/>
            <person name="Klappenbach J."/>
            <person name="Zarka D."/>
            <person name="Larimer F."/>
            <person name="Richardson P."/>
            <person name="Murray A."/>
            <person name="Thomashow M."/>
            <person name="Tiedje J.M."/>
        </authorList>
    </citation>
    <scope>NUCLEOTIDE SEQUENCE [LARGE SCALE GENOMIC DNA]</scope>
    <source>
        <strain evidence="3">DSM 17307 / VKM B-2377 / 273-4</strain>
    </source>
</reference>
<keyword evidence="1" id="KW-1133">Transmembrane helix</keyword>
<feature type="transmembrane region" description="Helical" evidence="1">
    <location>
        <begin position="41"/>
        <end position="60"/>
    </location>
</feature>
<gene>
    <name evidence="2" type="ordered locus">Psyc_0155</name>
</gene>
<organism evidence="2 3">
    <name type="scientific">Psychrobacter arcticus (strain DSM 17307 / VKM B-2377 / 273-4)</name>
    <dbReference type="NCBI Taxonomy" id="259536"/>
    <lineage>
        <taxon>Bacteria</taxon>
        <taxon>Pseudomonadati</taxon>
        <taxon>Pseudomonadota</taxon>
        <taxon>Gammaproteobacteria</taxon>
        <taxon>Moraxellales</taxon>
        <taxon>Moraxellaceae</taxon>
        <taxon>Psychrobacter</taxon>
    </lineage>
</organism>
<sequence length="80" mass="8615">MLPITALIAASLQDIEHIVTVGHPALFTTTGIICLQHGLCILNPIAIIILMLAVEVLSLIRSTQSLSHIPLCRVCIVSNY</sequence>